<feature type="compositionally biased region" description="Acidic residues" evidence="1">
    <location>
        <begin position="13"/>
        <end position="22"/>
    </location>
</feature>
<evidence type="ECO:0000256" key="1">
    <source>
        <dbReference type="SAM" id="MobiDB-lite"/>
    </source>
</evidence>
<protein>
    <submittedName>
        <fullName evidence="2 3">Uncharacterized protein</fullName>
    </submittedName>
</protein>
<dbReference type="GeneID" id="17310068"/>
<feature type="compositionally biased region" description="Basic and acidic residues" evidence="1">
    <location>
        <begin position="352"/>
        <end position="364"/>
    </location>
</feature>
<organism evidence="2">
    <name type="scientific">Guillardia theta (strain CCMP2712)</name>
    <name type="common">Cryptophyte</name>
    <dbReference type="NCBI Taxonomy" id="905079"/>
    <lineage>
        <taxon>Eukaryota</taxon>
        <taxon>Cryptophyceae</taxon>
        <taxon>Pyrenomonadales</taxon>
        <taxon>Geminigeraceae</taxon>
        <taxon>Guillardia</taxon>
    </lineage>
</organism>
<proteinExistence type="predicted"/>
<reference evidence="3" key="3">
    <citation type="submission" date="2016-03" db="UniProtKB">
        <authorList>
            <consortium name="EnsemblProtists"/>
        </authorList>
    </citation>
    <scope>IDENTIFICATION</scope>
</reference>
<dbReference type="PaxDb" id="55529-EKX53211"/>
<dbReference type="KEGG" id="gtt:GUITHDRAFT_100921"/>
<dbReference type="EnsemblProtists" id="EKX53211">
    <property type="protein sequence ID" value="EKX53211"/>
    <property type="gene ID" value="GUITHDRAFT_100921"/>
</dbReference>
<feature type="region of interest" description="Disordered" evidence="1">
    <location>
        <begin position="1"/>
        <end position="24"/>
    </location>
</feature>
<dbReference type="Proteomes" id="UP000011087">
    <property type="component" value="Unassembled WGS sequence"/>
</dbReference>
<dbReference type="EMBL" id="JH992970">
    <property type="protein sequence ID" value="EKX53211.1"/>
    <property type="molecule type" value="Genomic_DNA"/>
</dbReference>
<dbReference type="AlphaFoldDB" id="L1JXA4"/>
<name>L1JXA4_GUITC</name>
<reference evidence="4" key="2">
    <citation type="submission" date="2012-11" db="EMBL/GenBank/DDBJ databases">
        <authorList>
            <person name="Kuo A."/>
            <person name="Curtis B.A."/>
            <person name="Tanifuji G."/>
            <person name="Burki F."/>
            <person name="Gruber A."/>
            <person name="Irimia M."/>
            <person name="Maruyama S."/>
            <person name="Arias M.C."/>
            <person name="Ball S.G."/>
            <person name="Gile G.H."/>
            <person name="Hirakawa Y."/>
            <person name="Hopkins J.F."/>
            <person name="Rensing S.A."/>
            <person name="Schmutz J."/>
            <person name="Symeonidi A."/>
            <person name="Elias M."/>
            <person name="Eveleigh R.J."/>
            <person name="Herman E.K."/>
            <person name="Klute M.J."/>
            <person name="Nakayama T."/>
            <person name="Obornik M."/>
            <person name="Reyes-Prieto A."/>
            <person name="Armbrust E.V."/>
            <person name="Aves S.J."/>
            <person name="Beiko R.G."/>
            <person name="Coutinho P."/>
            <person name="Dacks J.B."/>
            <person name="Durnford D.G."/>
            <person name="Fast N.M."/>
            <person name="Green B.R."/>
            <person name="Grisdale C."/>
            <person name="Hempe F."/>
            <person name="Henrissat B."/>
            <person name="Hoppner M.P."/>
            <person name="Ishida K.-I."/>
            <person name="Kim E."/>
            <person name="Koreny L."/>
            <person name="Kroth P.G."/>
            <person name="Liu Y."/>
            <person name="Malik S.-B."/>
            <person name="Maier U.G."/>
            <person name="McRose D."/>
            <person name="Mock T."/>
            <person name="Neilson J.A."/>
            <person name="Onodera N.T."/>
            <person name="Poole A.M."/>
            <person name="Pritham E.J."/>
            <person name="Richards T.A."/>
            <person name="Rocap G."/>
            <person name="Roy S.W."/>
            <person name="Sarai C."/>
            <person name="Schaack S."/>
            <person name="Shirato S."/>
            <person name="Slamovits C.H."/>
            <person name="Spencer D.F."/>
            <person name="Suzuki S."/>
            <person name="Worden A.Z."/>
            <person name="Zauner S."/>
            <person name="Barry K."/>
            <person name="Bell C."/>
            <person name="Bharti A.K."/>
            <person name="Crow J.A."/>
            <person name="Grimwood J."/>
            <person name="Kramer R."/>
            <person name="Lindquist E."/>
            <person name="Lucas S."/>
            <person name="Salamov A."/>
            <person name="McFadden G.I."/>
            <person name="Lane C.E."/>
            <person name="Keeling P.J."/>
            <person name="Gray M.W."/>
            <person name="Grigoriev I.V."/>
            <person name="Archibald J.M."/>
        </authorList>
    </citation>
    <scope>NUCLEOTIDE SEQUENCE</scope>
    <source>
        <strain evidence="4">CCMP2712</strain>
    </source>
</reference>
<evidence type="ECO:0000313" key="4">
    <source>
        <dbReference type="Proteomes" id="UP000011087"/>
    </source>
</evidence>
<feature type="region of interest" description="Disordered" evidence="1">
    <location>
        <begin position="92"/>
        <end position="113"/>
    </location>
</feature>
<keyword evidence="4" id="KW-1185">Reference proteome</keyword>
<dbReference type="RefSeq" id="XP_005840191.1">
    <property type="nucleotide sequence ID" value="XM_005840134.1"/>
</dbReference>
<reference evidence="2 4" key="1">
    <citation type="journal article" date="2012" name="Nature">
        <title>Algal genomes reveal evolutionary mosaicism and the fate of nucleomorphs.</title>
        <authorList>
            <consortium name="DOE Joint Genome Institute"/>
            <person name="Curtis B.A."/>
            <person name="Tanifuji G."/>
            <person name="Burki F."/>
            <person name="Gruber A."/>
            <person name="Irimia M."/>
            <person name="Maruyama S."/>
            <person name="Arias M.C."/>
            <person name="Ball S.G."/>
            <person name="Gile G.H."/>
            <person name="Hirakawa Y."/>
            <person name="Hopkins J.F."/>
            <person name="Kuo A."/>
            <person name="Rensing S.A."/>
            <person name="Schmutz J."/>
            <person name="Symeonidi A."/>
            <person name="Elias M."/>
            <person name="Eveleigh R.J."/>
            <person name="Herman E.K."/>
            <person name="Klute M.J."/>
            <person name="Nakayama T."/>
            <person name="Obornik M."/>
            <person name="Reyes-Prieto A."/>
            <person name="Armbrust E.V."/>
            <person name="Aves S.J."/>
            <person name="Beiko R.G."/>
            <person name="Coutinho P."/>
            <person name="Dacks J.B."/>
            <person name="Durnford D.G."/>
            <person name="Fast N.M."/>
            <person name="Green B.R."/>
            <person name="Grisdale C.J."/>
            <person name="Hempel F."/>
            <person name="Henrissat B."/>
            <person name="Hoppner M.P."/>
            <person name="Ishida K."/>
            <person name="Kim E."/>
            <person name="Koreny L."/>
            <person name="Kroth P.G."/>
            <person name="Liu Y."/>
            <person name="Malik S.B."/>
            <person name="Maier U.G."/>
            <person name="McRose D."/>
            <person name="Mock T."/>
            <person name="Neilson J.A."/>
            <person name="Onodera N.T."/>
            <person name="Poole A.M."/>
            <person name="Pritham E.J."/>
            <person name="Richards T.A."/>
            <person name="Rocap G."/>
            <person name="Roy S.W."/>
            <person name="Sarai C."/>
            <person name="Schaack S."/>
            <person name="Shirato S."/>
            <person name="Slamovits C.H."/>
            <person name="Spencer D.F."/>
            <person name="Suzuki S."/>
            <person name="Worden A.Z."/>
            <person name="Zauner S."/>
            <person name="Barry K."/>
            <person name="Bell C."/>
            <person name="Bharti A.K."/>
            <person name="Crow J.A."/>
            <person name="Grimwood J."/>
            <person name="Kramer R."/>
            <person name="Lindquist E."/>
            <person name="Lucas S."/>
            <person name="Salamov A."/>
            <person name="McFadden G.I."/>
            <person name="Lane C.E."/>
            <person name="Keeling P.J."/>
            <person name="Gray M.W."/>
            <person name="Grigoriev I.V."/>
            <person name="Archibald J.M."/>
        </authorList>
    </citation>
    <scope>NUCLEOTIDE SEQUENCE</scope>
    <source>
        <strain evidence="2 4">CCMP2712</strain>
    </source>
</reference>
<feature type="region of interest" description="Disordered" evidence="1">
    <location>
        <begin position="351"/>
        <end position="370"/>
    </location>
</feature>
<sequence length="429" mass="49270">MPNLKSGKPRKEEEEDDEDEDSFLMANWMNHADRSDEGSDWHDESTVVIERPTTVLQCKVTPKRSKMDITEAVANILNQVRLEKERTMENFELESEEDQHKNFNPLSDRSKSTQEDYMESGIQTPHPPNPKRLTLLEKVLHRPVSRLRWKEDKFVGLSQKVKEQPTSTEDSKLLDHEHPDDSSINHGNIGKPAFHAVRDRKWTEPALIARNDSSSSMSDMSSTYVSSRVTFQRSAVSCFSLVVKHGFPFSHRQSHHLGPSPDPTIGLAVYRPTGQYNLQVCKRGFPFEMPKYTDCFDSANGPSSLVERGDSKKHKKTGQFYRGKYKTKSLVDLGERFDDYSPYATNPQAIHKSTESRNTYRTEQQDTTPGTRKSFIDEIMKRGTAIVDKPKAPNWRSVGEYFVAERQSGRSYAYSDLLQRSSLDFYHYT</sequence>
<dbReference type="OrthoDB" id="10680637at2759"/>
<feature type="compositionally biased region" description="Basic and acidic residues" evidence="1">
    <location>
        <begin position="169"/>
        <end position="183"/>
    </location>
</feature>
<evidence type="ECO:0000313" key="3">
    <source>
        <dbReference type="EnsemblProtists" id="EKX53211"/>
    </source>
</evidence>
<dbReference type="HOGENOM" id="CLU_640063_0_0_1"/>
<feature type="region of interest" description="Disordered" evidence="1">
    <location>
        <begin position="158"/>
        <end position="190"/>
    </location>
</feature>
<accession>L1JXA4</accession>
<evidence type="ECO:0000313" key="2">
    <source>
        <dbReference type="EMBL" id="EKX53211.1"/>
    </source>
</evidence>
<gene>
    <name evidence="2" type="ORF">GUITHDRAFT_100921</name>
</gene>